<evidence type="ECO:0000313" key="3">
    <source>
        <dbReference type="EMBL" id="GGI19362.1"/>
    </source>
</evidence>
<sequence length="142" mass="15455">MTKLNTILAGTALAMFSQFAAAQSAPASAPAQIVVPAASAPSNPNDPAYTDQSRLNQTNDPYVKKRIANKEAKAEYKAEKKAAKDEYKSEKKAAKQEYKAEKKDARETRKEELKEMRQTPAIDPVTGKPSTMDSPVVPGTTR</sequence>
<dbReference type="AlphaFoldDB" id="A0A8J3ARN7"/>
<comment type="caution">
    <text evidence="3">The sequence shown here is derived from an EMBL/GenBank/DDBJ whole genome shotgun (WGS) entry which is preliminary data.</text>
</comment>
<feature type="chain" id="PRO_5035329148" evidence="2">
    <location>
        <begin position="23"/>
        <end position="142"/>
    </location>
</feature>
<feature type="region of interest" description="Disordered" evidence="1">
    <location>
        <begin position="37"/>
        <end position="142"/>
    </location>
</feature>
<dbReference type="RefSeq" id="WP_188380962.1">
    <property type="nucleotide sequence ID" value="NZ_BMDI01000001.1"/>
</dbReference>
<gene>
    <name evidence="3" type="ORF">GCM10008066_18700</name>
</gene>
<reference evidence="4" key="1">
    <citation type="journal article" date="2019" name="Int. J. Syst. Evol. Microbiol.">
        <title>The Global Catalogue of Microorganisms (GCM) 10K type strain sequencing project: providing services to taxonomists for standard genome sequencing and annotation.</title>
        <authorList>
            <consortium name="The Broad Institute Genomics Platform"/>
            <consortium name="The Broad Institute Genome Sequencing Center for Infectious Disease"/>
            <person name="Wu L."/>
            <person name="Ma J."/>
        </authorList>
    </citation>
    <scope>NUCLEOTIDE SEQUENCE [LARGE SCALE GENOMIC DNA]</scope>
    <source>
        <strain evidence="4">CCM 2767</strain>
    </source>
</reference>
<protein>
    <submittedName>
        <fullName evidence="3">Uncharacterized protein</fullName>
    </submittedName>
</protein>
<evidence type="ECO:0000256" key="1">
    <source>
        <dbReference type="SAM" id="MobiDB-lite"/>
    </source>
</evidence>
<dbReference type="EMBL" id="BMDI01000001">
    <property type="protein sequence ID" value="GGI19362.1"/>
    <property type="molecule type" value="Genomic_DNA"/>
</dbReference>
<proteinExistence type="predicted"/>
<keyword evidence="4" id="KW-1185">Reference proteome</keyword>
<dbReference type="Proteomes" id="UP000642180">
    <property type="component" value="Unassembled WGS sequence"/>
</dbReference>
<keyword evidence="2" id="KW-0732">Signal</keyword>
<feature type="signal peptide" evidence="2">
    <location>
        <begin position="1"/>
        <end position="22"/>
    </location>
</feature>
<feature type="compositionally biased region" description="Basic and acidic residues" evidence="1">
    <location>
        <begin position="68"/>
        <end position="117"/>
    </location>
</feature>
<accession>A0A8J3ARN7</accession>
<evidence type="ECO:0000313" key="4">
    <source>
        <dbReference type="Proteomes" id="UP000642180"/>
    </source>
</evidence>
<evidence type="ECO:0000256" key="2">
    <source>
        <dbReference type="SAM" id="SignalP"/>
    </source>
</evidence>
<organism evidence="3 4">
    <name type="scientific">Oxalicibacterium faecigallinarum</name>
    <dbReference type="NCBI Taxonomy" id="573741"/>
    <lineage>
        <taxon>Bacteria</taxon>
        <taxon>Pseudomonadati</taxon>
        <taxon>Pseudomonadota</taxon>
        <taxon>Betaproteobacteria</taxon>
        <taxon>Burkholderiales</taxon>
        <taxon>Oxalobacteraceae</taxon>
        <taxon>Oxalicibacterium</taxon>
    </lineage>
</organism>
<name>A0A8J3ARN7_9BURK</name>
<feature type="compositionally biased region" description="Low complexity" evidence="1">
    <location>
        <begin position="37"/>
        <end position="48"/>
    </location>
</feature>
<feature type="compositionally biased region" description="Polar residues" evidence="1">
    <location>
        <begin position="50"/>
        <end position="60"/>
    </location>
</feature>